<keyword evidence="16" id="KW-1185">Reference proteome</keyword>
<evidence type="ECO:0000259" key="14">
    <source>
        <dbReference type="PROSITE" id="PS00794"/>
    </source>
</evidence>
<keyword evidence="5 15" id="KW-0808">Transferase</keyword>
<reference evidence="15 16" key="1">
    <citation type="submission" date="2020-08" db="EMBL/GenBank/DDBJ databases">
        <title>Genomic Encyclopedia of Type Strains, Phase IV (KMG-IV): sequencing the most valuable type-strain genomes for metagenomic binning, comparative biology and taxonomic classification.</title>
        <authorList>
            <person name="Goeker M."/>
        </authorList>
    </citation>
    <scope>NUCLEOTIDE SEQUENCE [LARGE SCALE GENOMIC DNA]</scope>
    <source>
        <strain evidence="15 16">DSM 27163</strain>
    </source>
</reference>
<dbReference type="UniPathway" id="UPA00077">
    <property type="reaction ID" value="UER00155"/>
</dbReference>
<evidence type="ECO:0000256" key="8">
    <source>
        <dbReference type="ARBA" id="ARBA00022840"/>
    </source>
</evidence>
<comment type="caution">
    <text evidence="15">The sequence shown here is derived from an EMBL/GenBank/DDBJ whole genome shotgun (WGS) entry which is preliminary data.</text>
</comment>
<accession>A0A7W9B4H9</accession>
<feature type="region of interest" description="Disordered" evidence="13">
    <location>
        <begin position="164"/>
        <end position="188"/>
    </location>
</feature>
<evidence type="ECO:0000256" key="6">
    <source>
        <dbReference type="ARBA" id="ARBA00022741"/>
    </source>
</evidence>
<dbReference type="EMBL" id="JACIJH010000003">
    <property type="protein sequence ID" value="MBB5706103.1"/>
    <property type="molecule type" value="Genomic_DNA"/>
</dbReference>
<proteinExistence type="inferred from homology"/>
<gene>
    <name evidence="15" type="ORF">FHR21_001447</name>
</gene>
<name>A0A7W9B4H9_9SPHN</name>
<dbReference type="GO" id="GO:0046654">
    <property type="term" value="P:tetrahydrofolate biosynthetic process"/>
    <property type="evidence" value="ECO:0007669"/>
    <property type="project" value="UniProtKB-UniPathway"/>
</dbReference>
<dbReference type="GO" id="GO:0016301">
    <property type="term" value="F:kinase activity"/>
    <property type="evidence" value="ECO:0007669"/>
    <property type="project" value="UniProtKB-KW"/>
</dbReference>
<protein>
    <recommendedName>
        <fullName evidence="4">2-amino-4-hydroxy-6-hydroxymethyldihydropteridine pyrophosphokinase</fullName>
        <ecNumber evidence="3">2.7.6.3</ecNumber>
    </recommendedName>
    <alternativeName>
        <fullName evidence="11">6-hydroxymethyl-7,8-dihydropterin pyrophosphokinase</fullName>
    </alternativeName>
    <alternativeName>
        <fullName evidence="12">7,8-dihydro-6-hydroxymethylpterin-pyrophosphokinase</fullName>
    </alternativeName>
</protein>
<dbReference type="InterPro" id="IPR035907">
    <property type="entry name" value="Hppk_sf"/>
</dbReference>
<dbReference type="GO" id="GO:0003848">
    <property type="term" value="F:2-amino-4-hydroxy-6-hydroxymethyldihydropteridine diphosphokinase activity"/>
    <property type="evidence" value="ECO:0007669"/>
    <property type="project" value="UniProtKB-EC"/>
</dbReference>
<dbReference type="InterPro" id="IPR000550">
    <property type="entry name" value="Hppk"/>
</dbReference>
<keyword evidence="9" id="KW-0289">Folate biosynthesis</keyword>
<dbReference type="PANTHER" id="PTHR43071:SF1">
    <property type="entry name" value="2-AMINO-4-HYDROXY-6-HYDROXYMETHYLDIHYDROPTERIDINE PYROPHOSPHOKINASE"/>
    <property type="match status" value="1"/>
</dbReference>
<evidence type="ECO:0000313" key="16">
    <source>
        <dbReference type="Proteomes" id="UP000537161"/>
    </source>
</evidence>
<evidence type="ECO:0000313" key="15">
    <source>
        <dbReference type="EMBL" id="MBB5706103.1"/>
    </source>
</evidence>
<dbReference type="NCBIfam" id="TIGR01498">
    <property type="entry name" value="folK"/>
    <property type="match status" value="1"/>
</dbReference>
<dbReference type="Proteomes" id="UP000537161">
    <property type="component" value="Unassembled WGS sequence"/>
</dbReference>
<dbReference type="PANTHER" id="PTHR43071">
    <property type="entry name" value="2-AMINO-4-HYDROXY-6-HYDROXYMETHYLDIHYDROPTERIDINE PYROPHOSPHOKINASE"/>
    <property type="match status" value="1"/>
</dbReference>
<feature type="domain" description="7,8-dihydro-6-hydroxymethylpterin-pyrophosphokinase" evidence="14">
    <location>
        <begin position="97"/>
        <end position="108"/>
    </location>
</feature>
<evidence type="ECO:0000256" key="11">
    <source>
        <dbReference type="ARBA" id="ARBA00029766"/>
    </source>
</evidence>
<comment type="function">
    <text evidence="10">Catalyzes the transfer of pyrophosphate from adenosine triphosphate (ATP) to 6-hydroxymethyl-7,8-dihydropterin, an enzymatic step in folate biosynthesis pathway.</text>
</comment>
<evidence type="ECO:0000256" key="4">
    <source>
        <dbReference type="ARBA" id="ARBA00016218"/>
    </source>
</evidence>
<dbReference type="RefSeq" id="WP_184096734.1">
    <property type="nucleotide sequence ID" value="NZ_JACIJH010000003.1"/>
</dbReference>
<dbReference type="GO" id="GO:0005524">
    <property type="term" value="F:ATP binding"/>
    <property type="evidence" value="ECO:0007669"/>
    <property type="project" value="UniProtKB-KW"/>
</dbReference>
<dbReference type="GO" id="GO:0046656">
    <property type="term" value="P:folic acid biosynthetic process"/>
    <property type="evidence" value="ECO:0007669"/>
    <property type="project" value="UniProtKB-KW"/>
</dbReference>
<comment type="similarity">
    <text evidence="2">Belongs to the HPPK family.</text>
</comment>
<evidence type="ECO:0000256" key="9">
    <source>
        <dbReference type="ARBA" id="ARBA00022909"/>
    </source>
</evidence>
<dbReference type="Pfam" id="PF01288">
    <property type="entry name" value="HPPK"/>
    <property type="match status" value="1"/>
</dbReference>
<dbReference type="Gene3D" id="3.30.70.560">
    <property type="entry name" value="7,8-Dihydro-6-hydroxymethylpterin-pyrophosphokinase HPPK"/>
    <property type="match status" value="1"/>
</dbReference>
<sequence length="188" mass="20177">MTGATPLPLYAIGLGSNRRHGRFGDPRRVLLAALAALESEGIEPVDASPIISSAPLGPSRRRYANAVALVVSPLDPPAMLARLKAIEAAFGRRIGQRWGARTLDLDILLWSGGAWSDDRLTIPHPAMAERPFVLGPLTRIAPGWRHPLAARSIRQLATTLARAKPVDRAPLAHEGGRPLSHGRPTATR</sequence>
<keyword evidence="8" id="KW-0067">ATP-binding</keyword>
<evidence type="ECO:0000256" key="12">
    <source>
        <dbReference type="ARBA" id="ARBA00033413"/>
    </source>
</evidence>
<organism evidence="15 16">
    <name type="scientific">Sphingopyxis panaciterrulae</name>
    <dbReference type="NCBI Taxonomy" id="462372"/>
    <lineage>
        <taxon>Bacteria</taxon>
        <taxon>Pseudomonadati</taxon>
        <taxon>Pseudomonadota</taxon>
        <taxon>Alphaproteobacteria</taxon>
        <taxon>Sphingomonadales</taxon>
        <taxon>Sphingomonadaceae</taxon>
        <taxon>Sphingopyxis</taxon>
    </lineage>
</organism>
<dbReference type="AlphaFoldDB" id="A0A7W9B4H9"/>
<dbReference type="PROSITE" id="PS00794">
    <property type="entry name" value="HPPK"/>
    <property type="match status" value="1"/>
</dbReference>
<evidence type="ECO:0000256" key="5">
    <source>
        <dbReference type="ARBA" id="ARBA00022679"/>
    </source>
</evidence>
<keyword evidence="7 15" id="KW-0418">Kinase</keyword>
<evidence type="ECO:0000256" key="7">
    <source>
        <dbReference type="ARBA" id="ARBA00022777"/>
    </source>
</evidence>
<feature type="compositionally biased region" description="Basic and acidic residues" evidence="13">
    <location>
        <begin position="164"/>
        <end position="176"/>
    </location>
</feature>
<evidence type="ECO:0000256" key="3">
    <source>
        <dbReference type="ARBA" id="ARBA00013253"/>
    </source>
</evidence>
<comment type="pathway">
    <text evidence="1">Cofactor biosynthesis; tetrahydrofolate biosynthesis; 2-amino-4-hydroxy-6-hydroxymethyl-7,8-dihydropteridine diphosphate from 7,8-dihydroneopterin triphosphate: step 4/4.</text>
</comment>
<dbReference type="EC" id="2.7.6.3" evidence="3"/>
<evidence type="ECO:0000256" key="13">
    <source>
        <dbReference type="SAM" id="MobiDB-lite"/>
    </source>
</evidence>
<evidence type="ECO:0000256" key="10">
    <source>
        <dbReference type="ARBA" id="ARBA00029409"/>
    </source>
</evidence>
<keyword evidence="6" id="KW-0547">Nucleotide-binding</keyword>
<evidence type="ECO:0000256" key="1">
    <source>
        <dbReference type="ARBA" id="ARBA00005051"/>
    </source>
</evidence>
<evidence type="ECO:0000256" key="2">
    <source>
        <dbReference type="ARBA" id="ARBA00005810"/>
    </source>
</evidence>
<dbReference type="SUPFAM" id="SSF55083">
    <property type="entry name" value="6-hydroxymethyl-7,8-dihydropterin pyrophosphokinase, HPPK"/>
    <property type="match status" value="1"/>
</dbReference>
<dbReference type="CDD" id="cd00483">
    <property type="entry name" value="HPPK"/>
    <property type="match status" value="1"/>
</dbReference>